<keyword evidence="2" id="KW-1185">Reference proteome</keyword>
<comment type="caution">
    <text evidence="1">The sequence shown here is derived from an EMBL/GenBank/DDBJ whole genome shotgun (WGS) entry which is preliminary data.</text>
</comment>
<sequence length="568" mass="63758">MPSQSPEKPRDQPPNLSSVSRPSPRKHKARGSGSSNREQLLSPKKKQTKQPLHIRMNLTETQMDKITDAFTNKVTSSPVRARPRVDTTPTKRMAQSQPGSSNHPTMNYAFSSSEEEDTESRVASTTFSELMPRPQADIFAPRADPNLAARRQMQPPSPIQVSTRRVAGAVAFNPEQAMPVSPLTPPGLEHRGYVQTRPESEQASGFYLASQQAMSTDRRGTYATASSDGNANGPVIDMYNAWAAMRSTGDSFQPPPRVESLAHRPRRSKSTSEGLRSSRRWRCISCGRDFPTVKKGEKTMIGQNGWLERTERSSPEKEKKTPQKKAGILESIKKIAKDMTAEFNSSRKAQAQVKDAGPPSQIAISLSPREQSLLYCELEYHLTGAIHDYITDELERGHLVADNLKKIADFWVSQGRPKVVGFRYDLETQLELVNLHINDFNFYGRRQSNPVEIAGLLHCMKINARQMRVRTFCQPDSVVAKQLVDSQSLFNMINVSRARQVGLAEIAQFFKAITRVEQPGQSFASSAWPQQQYDRPRHSHQKKSSREHDNRAGDRTSYGAREVQGDWT</sequence>
<accession>A0ACC4E518</accession>
<name>A0ACC4E518_PURLI</name>
<evidence type="ECO:0000313" key="1">
    <source>
        <dbReference type="EMBL" id="KAL3963736.1"/>
    </source>
</evidence>
<dbReference type="EMBL" id="JBGNUJ010000002">
    <property type="protein sequence ID" value="KAL3963736.1"/>
    <property type="molecule type" value="Genomic_DNA"/>
</dbReference>
<protein>
    <submittedName>
        <fullName evidence="1">Uncharacterized protein</fullName>
    </submittedName>
</protein>
<reference evidence="1" key="1">
    <citation type="submission" date="2024-12" db="EMBL/GenBank/DDBJ databases">
        <title>Comparative genomics and development of molecular markers within Purpureocillium lilacinum and among Purpureocillium species.</title>
        <authorList>
            <person name="Yeh Z.-Y."/>
            <person name="Ni N.-T."/>
            <person name="Lo P.-H."/>
            <person name="Mushyakhwo K."/>
            <person name="Lin C.-F."/>
            <person name="Nai Y.-S."/>
        </authorList>
    </citation>
    <scope>NUCLEOTIDE SEQUENCE</scope>
    <source>
        <strain evidence="1">NCHU-NPUST-175</strain>
    </source>
</reference>
<organism evidence="1 2">
    <name type="scientific">Purpureocillium lilacinum</name>
    <name type="common">Paecilomyces lilacinus</name>
    <dbReference type="NCBI Taxonomy" id="33203"/>
    <lineage>
        <taxon>Eukaryota</taxon>
        <taxon>Fungi</taxon>
        <taxon>Dikarya</taxon>
        <taxon>Ascomycota</taxon>
        <taxon>Pezizomycotina</taxon>
        <taxon>Sordariomycetes</taxon>
        <taxon>Hypocreomycetidae</taxon>
        <taxon>Hypocreales</taxon>
        <taxon>Ophiocordycipitaceae</taxon>
        <taxon>Purpureocillium</taxon>
    </lineage>
</organism>
<evidence type="ECO:0000313" key="2">
    <source>
        <dbReference type="Proteomes" id="UP001638806"/>
    </source>
</evidence>
<proteinExistence type="predicted"/>
<gene>
    <name evidence="1" type="ORF">ACCO45_000740</name>
</gene>
<dbReference type="Proteomes" id="UP001638806">
    <property type="component" value="Unassembled WGS sequence"/>
</dbReference>